<feature type="chain" id="PRO_5045494022" evidence="1">
    <location>
        <begin position="24"/>
        <end position="91"/>
    </location>
</feature>
<evidence type="ECO:0000256" key="1">
    <source>
        <dbReference type="SAM" id="SignalP"/>
    </source>
</evidence>
<reference evidence="2 3" key="1">
    <citation type="submission" date="2024-07" db="EMBL/GenBank/DDBJ databases">
        <title>Luteimonas salilacus sp. nov., isolated from the shore soil of Salt Lake in Tibet of China.</title>
        <authorList>
            <person name="Zhang X."/>
            <person name="Li A."/>
        </authorList>
    </citation>
    <scope>NUCLEOTIDE SEQUENCE [LARGE SCALE GENOMIC DNA]</scope>
    <source>
        <strain evidence="2 3">B3-2-R+30</strain>
    </source>
</reference>
<dbReference type="EMBL" id="JBFWIC010000026">
    <property type="protein sequence ID" value="MEZ0476104.1"/>
    <property type="molecule type" value="Genomic_DNA"/>
</dbReference>
<dbReference type="Proteomes" id="UP001566331">
    <property type="component" value="Unassembled WGS sequence"/>
</dbReference>
<evidence type="ECO:0000313" key="2">
    <source>
        <dbReference type="EMBL" id="MEZ0476104.1"/>
    </source>
</evidence>
<sequence>MNKWRLSASVFLMTVAYSAAALADVHHFEVIGEAYGHTSEEAIDNALRVASTKCYQSWGRSSQEYTVLAEWVDPGTGYPYARVSVGCAVED</sequence>
<accession>A0ABV4HXL6</accession>
<protein>
    <submittedName>
        <fullName evidence="2">Uncharacterized protein</fullName>
    </submittedName>
</protein>
<feature type="signal peptide" evidence="1">
    <location>
        <begin position="1"/>
        <end position="23"/>
    </location>
</feature>
<proteinExistence type="predicted"/>
<dbReference type="RefSeq" id="WP_370564412.1">
    <property type="nucleotide sequence ID" value="NZ_JBFWIB010000008.1"/>
</dbReference>
<organism evidence="2 3">
    <name type="scientific">Luteimonas salinilitoris</name>
    <dbReference type="NCBI Taxonomy" id="3237697"/>
    <lineage>
        <taxon>Bacteria</taxon>
        <taxon>Pseudomonadati</taxon>
        <taxon>Pseudomonadota</taxon>
        <taxon>Gammaproteobacteria</taxon>
        <taxon>Lysobacterales</taxon>
        <taxon>Lysobacteraceae</taxon>
        <taxon>Luteimonas</taxon>
    </lineage>
</organism>
<gene>
    <name evidence="2" type="ORF">AB6713_16005</name>
</gene>
<evidence type="ECO:0000313" key="3">
    <source>
        <dbReference type="Proteomes" id="UP001566331"/>
    </source>
</evidence>
<keyword evidence="3" id="KW-1185">Reference proteome</keyword>
<keyword evidence="1" id="KW-0732">Signal</keyword>
<name>A0ABV4HXL6_9GAMM</name>
<comment type="caution">
    <text evidence="2">The sequence shown here is derived from an EMBL/GenBank/DDBJ whole genome shotgun (WGS) entry which is preliminary data.</text>
</comment>